<dbReference type="Pfam" id="PF00176">
    <property type="entry name" value="SNF2-rel_dom"/>
    <property type="match status" value="1"/>
</dbReference>
<feature type="region of interest" description="Disordered" evidence="7">
    <location>
        <begin position="954"/>
        <end position="982"/>
    </location>
</feature>
<feature type="region of interest" description="Disordered" evidence="7">
    <location>
        <begin position="658"/>
        <end position="705"/>
    </location>
</feature>
<name>A0A9P5Q6P1_9AGAR</name>
<accession>A0A9P5Q6P1</accession>
<keyword evidence="6" id="KW-0067">ATP-binding</keyword>
<feature type="compositionally biased region" description="Acidic residues" evidence="7">
    <location>
        <begin position="34"/>
        <end position="44"/>
    </location>
</feature>
<evidence type="ECO:0000259" key="8">
    <source>
        <dbReference type="PROSITE" id="PS51192"/>
    </source>
</evidence>
<reference evidence="10" key="1">
    <citation type="submission" date="2020-11" db="EMBL/GenBank/DDBJ databases">
        <authorList>
            <consortium name="DOE Joint Genome Institute"/>
            <person name="Ahrendt S."/>
            <person name="Riley R."/>
            <person name="Andreopoulos W."/>
            <person name="Labutti K."/>
            <person name="Pangilinan J."/>
            <person name="Ruiz-Duenas F.J."/>
            <person name="Barrasa J.M."/>
            <person name="Sanchez-Garcia M."/>
            <person name="Camarero S."/>
            <person name="Miyauchi S."/>
            <person name="Serrano A."/>
            <person name="Linde D."/>
            <person name="Babiker R."/>
            <person name="Drula E."/>
            <person name="Ayuso-Fernandez I."/>
            <person name="Pacheco R."/>
            <person name="Padilla G."/>
            <person name="Ferreira P."/>
            <person name="Barriuso J."/>
            <person name="Kellner H."/>
            <person name="Castanera R."/>
            <person name="Alfaro M."/>
            <person name="Ramirez L."/>
            <person name="Pisabarro A.G."/>
            <person name="Kuo A."/>
            <person name="Tritt A."/>
            <person name="Lipzen A."/>
            <person name="He G."/>
            <person name="Yan M."/>
            <person name="Ng V."/>
            <person name="Cullen D."/>
            <person name="Martin F."/>
            <person name="Rosso M.-N."/>
            <person name="Henrissat B."/>
            <person name="Hibbett D."/>
            <person name="Martinez A.T."/>
            <person name="Grigoriev I.V."/>
        </authorList>
    </citation>
    <scope>NUCLEOTIDE SEQUENCE</scope>
    <source>
        <strain evidence="10">AH 40177</strain>
    </source>
</reference>
<dbReference type="Gene3D" id="3.40.50.10810">
    <property type="entry name" value="Tandem AAA-ATPase domain"/>
    <property type="match status" value="2"/>
</dbReference>
<dbReference type="EMBL" id="JADNRY010000007">
    <property type="protein sequence ID" value="KAF9076106.1"/>
    <property type="molecule type" value="Genomic_DNA"/>
</dbReference>
<dbReference type="SUPFAM" id="SSF57850">
    <property type="entry name" value="RING/U-box"/>
    <property type="match status" value="1"/>
</dbReference>
<dbReference type="OrthoDB" id="448448at2759"/>
<dbReference type="GO" id="GO:0016787">
    <property type="term" value="F:hydrolase activity"/>
    <property type="evidence" value="ECO:0007669"/>
    <property type="project" value="UniProtKB-KW"/>
</dbReference>
<dbReference type="PROSITE" id="PS00518">
    <property type="entry name" value="ZF_RING_1"/>
    <property type="match status" value="1"/>
</dbReference>
<dbReference type="SMART" id="SM00490">
    <property type="entry name" value="HELICc"/>
    <property type="match status" value="1"/>
</dbReference>
<evidence type="ECO:0000313" key="11">
    <source>
        <dbReference type="Proteomes" id="UP000772434"/>
    </source>
</evidence>
<dbReference type="Gene3D" id="3.40.50.300">
    <property type="entry name" value="P-loop containing nucleotide triphosphate hydrolases"/>
    <property type="match status" value="1"/>
</dbReference>
<evidence type="ECO:0000256" key="1">
    <source>
        <dbReference type="ARBA" id="ARBA00022723"/>
    </source>
</evidence>
<protein>
    <submittedName>
        <fullName evidence="10">SNF2 family N-terminal domain-containing protein</fullName>
    </submittedName>
</protein>
<dbReference type="CDD" id="cd18008">
    <property type="entry name" value="DEXDc_SHPRH-like"/>
    <property type="match status" value="1"/>
</dbReference>
<keyword evidence="3" id="KW-0863">Zinc-finger</keyword>
<dbReference type="Pfam" id="PF00271">
    <property type="entry name" value="Helicase_C"/>
    <property type="match status" value="1"/>
</dbReference>
<sequence>MAGSMASQQPPTPTPSLSNLSLSSQHNSSNEPIDLTDADDDELDQYISPRMHKRIRVEGNSSRNGTDAAVFASRNPSFSSPAPIPAGNFLQLKPSIFANHRPGPMPPEMYRPAFAGPSPASHYPHIAPHTPATAPQSSNVIDLTGSPSPPPQQYHFQNGNTLPPELDARTPICIGQLSATALVLYPVPYITQDPGAIDDSWVTVRLQYEHNPTNVEGTETIHIKIPSNVPATGVCDSFGVVEQKVATNLGGMLGKGLIKIEAKVRKGPPNLPILPLRMMVYTPKGNINVVGPFMYQNSLLLDHPTPPYDLRKYNPFYYFNPHNPPPGGHNSVVYANNRTTGYVNNSRWTSSQVSAKSVEVQRSQVDEVFKSIRAGDQLPETEAGPEIATPLYPHQKKALTFLLEREREKPDQHGNFSSLWQKQKKSLSGREVWVHAVTESEVFEEPQEAKGSILADDMGLGKTITCVSLIAATLQAAKTFASSPVEQPEPTSGLDQDIPDAASFSGAVWGMPDNTATSAKAKAKAQRLQEKMASEFVRASRIKAKSRATLIICPLSTVANWEDQFKDHWKGDVFVFGGAGGTSNGCAPLTSGSGSGSSMALLGDVKLNTKTSRKREGTSLRVYVYHGNARRPDPVFLADFDAVITTYSTLASEFSKQNRSISSAELEDEDESDPDGAGGVEVDEHGNQILRLPKSKKGTKRKKPTVVNANEATSALQSIHWFRVVLDEAHSIKETGTVASRASCDLVADRRLCLTGTPVQNRLDDVFALIKFLRLRPFDDKNVWTEYIGSPVKFGTPIGIARLQMVMKCITLRRTKESTTEDGKRILSLPPRRDELRFLKFNPQEQAIYDQFFNESKAEFTEMSDNNEVMKNYVGILQKILRLRQICDHFELVEGKGLMADYPHASMRDTVAAIERDGLTPVHANVVFGFLRDTGAAQCVECNTELCAVDEAQGDDDLGAPKRPKKPKIASSSSRSSRASSPALPKAILTRCTHLFCVACYRQCVHPIWPEASTSYPAPCPMCQTPLQPSDALEVKEESLDFIAPVKKKPVKREKRQKGTQSTPSTKVRALMEDLVQFSKINPYSANYDPESIDIQMTDEKGNQLDDGVVKTVVFSQWTSMLDKIEDALEDAGIRYDRLDGTMKRDDRTRAMDALKHEPSCEVLLVSLKAGGVGLNLTAAQRVYLMDPYWNPAVENQAVDRIHRLGQTRPVTTVKLIIENSIEDRLLAVQKKKTALANMTLGQSVSKAALTARRLEELQELFN</sequence>
<evidence type="ECO:0000256" key="7">
    <source>
        <dbReference type="SAM" id="MobiDB-lite"/>
    </source>
</evidence>
<dbReference type="InterPro" id="IPR000330">
    <property type="entry name" value="SNF2_N"/>
</dbReference>
<dbReference type="InterPro" id="IPR049730">
    <property type="entry name" value="SNF2/RAD54-like_C"/>
</dbReference>
<gene>
    <name evidence="10" type="ORF">BDP27DRAFT_1313908</name>
</gene>
<feature type="compositionally biased region" description="Low complexity" evidence="7">
    <location>
        <begin position="15"/>
        <end position="30"/>
    </location>
</feature>
<keyword evidence="11" id="KW-1185">Reference proteome</keyword>
<evidence type="ECO:0000256" key="3">
    <source>
        <dbReference type="ARBA" id="ARBA00022771"/>
    </source>
</evidence>
<comment type="caution">
    <text evidence="10">The sequence shown here is derived from an EMBL/GenBank/DDBJ whole genome shotgun (WGS) entry which is preliminary data.</text>
</comment>
<feature type="region of interest" description="Disordered" evidence="7">
    <location>
        <begin position="1"/>
        <end position="74"/>
    </location>
</feature>
<dbReference type="PROSITE" id="PS51194">
    <property type="entry name" value="HELICASE_CTER"/>
    <property type="match status" value="1"/>
</dbReference>
<dbReference type="InterPro" id="IPR027417">
    <property type="entry name" value="P-loop_NTPase"/>
</dbReference>
<dbReference type="PROSITE" id="PS51192">
    <property type="entry name" value="HELICASE_ATP_BIND_1"/>
    <property type="match status" value="1"/>
</dbReference>
<feature type="region of interest" description="Disordered" evidence="7">
    <location>
        <begin position="127"/>
        <end position="149"/>
    </location>
</feature>
<feature type="domain" description="Helicase C-terminal" evidence="9">
    <location>
        <begin position="1104"/>
        <end position="1256"/>
    </location>
</feature>
<evidence type="ECO:0000256" key="4">
    <source>
        <dbReference type="ARBA" id="ARBA00022801"/>
    </source>
</evidence>
<dbReference type="GO" id="GO:0006281">
    <property type="term" value="P:DNA repair"/>
    <property type="evidence" value="ECO:0007669"/>
    <property type="project" value="TreeGrafter"/>
</dbReference>
<dbReference type="InterPro" id="IPR014001">
    <property type="entry name" value="Helicase_ATP-bd"/>
</dbReference>
<dbReference type="GO" id="GO:0008270">
    <property type="term" value="F:zinc ion binding"/>
    <property type="evidence" value="ECO:0007669"/>
    <property type="project" value="UniProtKB-KW"/>
</dbReference>
<feature type="compositionally biased region" description="Basic residues" evidence="7">
    <location>
        <begin position="693"/>
        <end position="704"/>
    </location>
</feature>
<keyword evidence="2" id="KW-0547">Nucleotide-binding</keyword>
<dbReference type="InterPro" id="IPR050628">
    <property type="entry name" value="SNF2_RAD54_helicase_TF"/>
</dbReference>
<keyword evidence="1" id="KW-0479">Metal-binding</keyword>
<keyword evidence="5" id="KW-0862">Zinc</keyword>
<dbReference type="InterPro" id="IPR038718">
    <property type="entry name" value="SNF2-like_sf"/>
</dbReference>
<dbReference type="GO" id="GO:0008094">
    <property type="term" value="F:ATP-dependent activity, acting on DNA"/>
    <property type="evidence" value="ECO:0007669"/>
    <property type="project" value="TreeGrafter"/>
</dbReference>
<dbReference type="SUPFAM" id="SSF52540">
    <property type="entry name" value="P-loop containing nucleoside triphosphate hydrolases"/>
    <property type="match status" value="2"/>
</dbReference>
<dbReference type="SMART" id="SM00487">
    <property type="entry name" value="DEXDc"/>
    <property type="match status" value="1"/>
</dbReference>
<evidence type="ECO:0000256" key="5">
    <source>
        <dbReference type="ARBA" id="ARBA00022833"/>
    </source>
</evidence>
<feature type="compositionally biased region" description="Low complexity" evidence="7">
    <location>
        <begin position="969"/>
        <end position="982"/>
    </location>
</feature>
<dbReference type="PANTHER" id="PTHR45626:SF52">
    <property type="entry name" value="SINGLE-STRANDED DNA-DEPENDENT ATPASE (EUROFUNG)"/>
    <property type="match status" value="1"/>
</dbReference>
<dbReference type="Proteomes" id="UP000772434">
    <property type="component" value="Unassembled WGS sequence"/>
</dbReference>
<evidence type="ECO:0000256" key="6">
    <source>
        <dbReference type="ARBA" id="ARBA00022840"/>
    </source>
</evidence>
<dbReference type="GO" id="GO:0005524">
    <property type="term" value="F:ATP binding"/>
    <property type="evidence" value="ECO:0007669"/>
    <property type="project" value="UniProtKB-KW"/>
</dbReference>
<dbReference type="GO" id="GO:0005634">
    <property type="term" value="C:nucleus"/>
    <property type="evidence" value="ECO:0007669"/>
    <property type="project" value="TreeGrafter"/>
</dbReference>
<proteinExistence type="predicted"/>
<dbReference type="InterPro" id="IPR001650">
    <property type="entry name" value="Helicase_C-like"/>
</dbReference>
<dbReference type="CDD" id="cd18793">
    <property type="entry name" value="SF2_C_SNF"/>
    <property type="match status" value="1"/>
</dbReference>
<evidence type="ECO:0000313" key="10">
    <source>
        <dbReference type="EMBL" id="KAF9076106.1"/>
    </source>
</evidence>
<dbReference type="InterPro" id="IPR017907">
    <property type="entry name" value="Znf_RING_CS"/>
</dbReference>
<feature type="domain" description="Helicase ATP-binding" evidence="8">
    <location>
        <begin position="443"/>
        <end position="776"/>
    </location>
</feature>
<feature type="compositionally biased region" description="Acidic residues" evidence="7">
    <location>
        <begin position="665"/>
        <end position="674"/>
    </location>
</feature>
<dbReference type="AlphaFoldDB" id="A0A9P5Q6P1"/>
<dbReference type="PANTHER" id="PTHR45626">
    <property type="entry name" value="TRANSCRIPTION TERMINATION FACTOR 2-RELATED"/>
    <property type="match status" value="1"/>
</dbReference>
<evidence type="ECO:0000259" key="9">
    <source>
        <dbReference type="PROSITE" id="PS51194"/>
    </source>
</evidence>
<evidence type="ECO:0000256" key="2">
    <source>
        <dbReference type="ARBA" id="ARBA00022741"/>
    </source>
</evidence>
<keyword evidence="4" id="KW-0378">Hydrolase</keyword>
<organism evidence="10 11">
    <name type="scientific">Rhodocollybia butyracea</name>
    <dbReference type="NCBI Taxonomy" id="206335"/>
    <lineage>
        <taxon>Eukaryota</taxon>
        <taxon>Fungi</taxon>
        <taxon>Dikarya</taxon>
        <taxon>Basidiomycota</taxon>
        <taxon>Agaricomycotina</taxon>
        <taxon>Agaricomycetes</taxon>
        <taxon>Agaricomycetidae</taxon>
        <taxon>Agaricales</taxon>
        <taxon>Marasmiineae</taxon>
        <taxon>Omphalotaceae</taxon>
        <taxon>Rhodocollybia</taxon>
    </lineage>
</organism>